<dbReference type="EMBL" id="JAPDPJ010000009">
    <property type="protein sequence ID" value="MCW3785997.1"/>
    <property type="molecule type" value="Genomic_DNA"/>
</dbReference>
<dbReference type="PANTHER" id="PTHR43567:SF1">
    <property type="entry name" value="FLAVOREDOXIN"/>
    <property type="match status" value="1"/>
</dbReference>
<dbReference type="InterPro" id="IPR012349">
    <property type="entry name" value="Split_barrel_FMN-bd"/>
</dbReference>
<protein>
    <submittedName>
        <fullName evidence="6">Nitroreductase family protein</fullName>
    </submittedName>
</protein>
<feature type="domain" description="Flavin reductase like" evidence="5">
    <location>
        <begin position="72"/>
        <end position="211"/>
    </location>
</feature>
<dbReference type="RefSeq" id="WP_301189569.1">
    <property type="nucleotide sequence ID" value="NZ_JAPDPJ010000009.1"/>
</dbReference>
<keyword evidence="4" id="KW-0472">Membrane</keyword>
<comment type="cofactor">
    <cofactor evidence="1">
        <name>FMN</name>
        <dbReference type="ChEBI" id="CHEBI:58210"/>
    </cofactor>
</comment>
<dbReference type="SUPFAM" id="SSF55469">
    <property type="entry name" value="FMN-dependent nitroreductase-like"/>
    <property type="match status" value="1"/>
</dbReference>
<dbReference type="PANTHER" id="PTHR43567">
    <property type="entry name" value="FLAVOREDOXIN-RELATED-RELATED"/>
    <property type="match status" value="1"/>
</dbReference>
<dbReference type="InterPro" id="IPR002563">
    <property type="entry name" value="Flavin_Rdtase-like_dom"/>
</dbReference>
<dbReference type="SMART" id="SM00903">
    <property type="entry name" value="Flavin_Reduct"/>
    <property type="match status" value="1"/>
</dbReference>
<evidence type="ECO:0000256" key="1">
    <source>
        <dbReference type="ARBA" id="ARBA00001917"/>
    </source>
</evidence>
<evidence type="ECO:0000313" key="6">
    <source>
        <dbReference type="EMBL" id="MCW3785997.1"/>
    </source>
</evidence>
<dbReference type="Gene3D" id="3.40.109.10">
    <property type="entry name" value="NADH Oxidase"/>
    <property type="match status" value="1"/>
</dbReference>
<keyword evidence="7" id="KW-1185">Reference proteome</keyword>
<feature type="transmembrane region" description="Helical" evidence="4">
    <location>
        <begin position="7"/>
        <end position="24"/>
    </location>
</feature>
<dbReference type="SUPFAM" id="SSF50475">
    <property type="entry name" value="FMN-binding split barrel"/>
    <property type="match status" value="1"/>
</dbReference>
<keyword evidence="4" id="KW-1133">Transmembrane helix</keyword>
<name>A0AAE3M387_9BACT</name>
<dbReference type="InterPro" id="IPR052174">
    <property type="entry name" value="Flavoredoxin"/>
</dbReference>
<comment type="caution">
    <text evidence="6">The sequence shown here is derived from an EMBL/GenBank/DDBJ whole genome shotgun (WGS) entry which is preliminary data.</text>
</comment>
<dbReference type="InterPro" id="IPR000415">
    <property type="entry name" value="Nitroreductase-like"/>
</dbReference>
<sequence>MQNKSTLLNIVLAIVIVVLVIQITQRGGGDSYHQPSDSFSQDTPATELQNTTVNTSRSVNLKKSVGVKGYIMPKPALVIGSYSKDGKPDIMTAAWTGIASSDPLSIAVSIRESRQTYENILATGCFTVNVPSEKFVVETDYVGNISGRDEDKFQKLGLTPVKGDYVNAPYIGEFPVVIECQVTDTIHLGSHVQFIGKVIDTKVDADLLYDNDEVNVEKLKPLILGEGFYYGYGKRLAKPFDIYKTLVEGKEPSYKPDLLANETLATIFSRKSVRHYTSEKVSNDQLTLMVKAGMAAPTAVDKRPWAFVAINNRAVLDQLAESLPYAKMLKQATAAIVVCGDLSKTAEGYRKAYWIQDCSAATENILLATESIGLGAVWTGVHPDQEKEIEVQKILNLPDDKIPLNVIAIGYPTGEDQPKDKWDENNLHWNQW</sequence>
<evidence type="ECO:0000256" key="2">
    <source>
        <dbReference type="ARBA" id="ARBA00022630"/>
    </source>
</evidence>
<evidence type="ECO:0000259" key="5">
    <source>
        <dbReference type="SMART" id="SM00903"/>
    </source>
</evidence>
<accession>A0AAE3M387</accession>
<keyword evidence="2" id="KW-0285">Flavoprotein</keyword>
<comment type="similarity">
    <text evidence="3">Belongs to the flavoredoxin family.</text>
</comment>
<dbReference type="GO" id="GO:0016646">
    <property type="term" value="F:oxidoreductase activity, acting on the CH-NH group of donors, NAD or NADP as acceptor"/>
    <property type="evidence" value="ECO:0007669"/>
    <property type="project" value="UniProtKB-ARBA"/>
</dbReference>
<evidence type="ECO:0000256" key="3">
    <source>
        <dbReference type="ARBA" id="ARBA00038054"/>
    </source>
</evidence>
<dbReference type="Pfam" id="PF01613">
    <property type="entry name" value="Flavin_Reduct"/>
    <property type="match status" value="1"/>
</dbReference>
<proteinExistence type="inferred from homology"/>
<dbReference type="GO" id="GO:0010181">
    <property type="term" value="F:FMN binding"/>
    <property type="evidence" value="ECO:0007669"/>
    <property type="project" value="InterPro"/>
</dbReference>
<evidence type="ECO:0000313" key="7">
    <source>
        <dbReference type="Proteomes" id="UP001209229"/>
    </source>
</evidence>
<gene>
    <name evidence="6" type="ORF">OM075_05930</name>
</gene>
<reference evidence="6" key="1">
    <citation type="submission" date="2022-10" db="EMBL/GenBank/DDBJ databases">
        <authorList>
            <person name="Yu W.X."/>
        </authorList>
    </citation>
    <scope>NUCLEOTIDE SEQUENCE</scope>
    <source>
        <strain evidence="6">AAT</strain>
    </source>
</reference>
<dbReference type="Pfam" id="PF00881">
    <property type="entry name" value="Nitroreductase"/>
    <property type="match status" value="1"/>
</dbReference>
<dbReference type="Proteomes" id="UP001209229">
    <property type="component" value="Unassembled WGS sequence"/>
</dbReference>
<dbReference type="Gene3D" id="2.30.110.10">
    <property type="entry name" value="Electron Transport, Fmn-binding Protein, Chain A"/>
    <property type="match status" value="1"/>
</dbReference>
<dbReference type="InterPro" id="IPR029479">
    <property type="entry name" value="Nitroreductase"/>
</dbReference>
<dbReference type="AlphaFoldDB" id="A0AAE3M387"/>
<evidence type="ECO:0000256" key="4">
    <source>
        <dbReference type="SAM" id="Phobius"/>
    </source>
</evidence>
<keyword evidence="4" id="KW-0812">Transmembrane</keyword>
<organism evidence="6 7">
    <name type="scientific">Plebeiibacterium sediminum</name>
    <dbReference type="NCBI Taxonomy" id="2992112"/>
    <lineage>
        <taxon>Bacteria</taxon>
        <taxon>Pseudomonadati</taxon>
        <taxon>Bacteroidota</taxon>
        <taxon>Bacteroidia</taxon>
        <taxon>Marinilabiliales</taxon>
        <taxon>Marinilabiliaceae</taxon>
        <taxon>Plebeiibacterium</taxon>
    </lineage>
</organism>
<dbReference type="CDD" id="cd02150">
    <property type="entry name" value="nitroreductase"/>
    <property type="match status" value="1"/>
</dbReference>